<feature type="domain" description="ATP-grasp" evidence="2">
    <location>
        <begin position="64"/>
        <end position="278"/>
    </location>
</feature>
<gene>
    <name evidence="3" type="ORF">NWE73_07900</name>
</gene>
<dbReference type="RefSeq" id="WP_277577761.1">
    <property type="nucleotide sequence ID" value="NZ_JANRMI010000002.1"/>
</dbReference>
<name>A0ABT6DHL0_9BACT</name>
<dbReference type="PROSITE" id="PS50975">
    <property type="entry name" value="ATP_GRASP"/>
    <property type="match status" value="1"/>
</dbReference>
<evidence type="ECO:0000313" key="4">
    <source>
        <dbReference type="Proteomes" id="UP001152321"/>
    </source>
</evidence>
<organism evidence="3 4">
    <name type="scientific">Bdellovibrio svalbardensis</name>
    <dbReference type="NCBI Taxonomy" id="2972972"/>
    <lineage>
        <taxon>Bacteria</taxon>
        <taxon>Pseudomonadati</taxon>
        <taxon>Bdellovibrionota</taxon>
        <taxon>Bdellovibrionia</taxon>
        <taxon>Bdellovibrionales</taxon>
        <taxon>Pseudobdellovibrionaceae</taxon>
        <taxon>Bdellovibrio</taxon>
    </lineage>
</organism>
<accession>A0ABT6DHL0</accession>
<keyword evidence="4" id="KW-1185">Reference proteome</keyword>
<sequence length="313" mass="35929">MKNLKPISCRPVRNDWLKALYTHNLVEVSERTGLFTDKLYLYKALSANIKSGLHLYHPHTMGLREFFNKHALLTAEQELAPLEKIEIALRSEFPTEAVLKPTTVINTGGEKGLYLFSTNAILKALHSKQPELMQTLFATKPHYAELIDKVASGEEFLLQENIGTLAGYPLIEKAKHYEEIRIHTYEDDVIKGASFSRWSMNEIKNSQKFYWAQDFVQDFLNQLPKEFLAGQAWGLDLLVFDNGTIRILEINTNRGVPGQWTGFLSRPQLMGAYTRIIEKKKNVRFRGLSGILLRHDLGNITKHLKKKYIEGIR</sequence>
<evidence type="ECO:0000256" key="1">
    <source>
        <dbReference type="PROSITE-ProRule" id="PRU00409"/>
    </source>
</evidence>
<dbReference type="EMBL" id="JANRMI010000002">
    <property type="protein sequence ID" value="MDG0816283.1"/>
    <property type="molecule type" value="Genomic_DNA"/>
</dbReference>
<proteinExistence type="predicted"/>
<keyword evidence="1" id="KW-0547">Nucleotide-binding</keyword>
<reference evidence="3" key="1">
    <citation type="submission" date="2022-08" db="EMBL/GenBank/DDBJ databases">
        <title>Novel Bdellovibrio Species Isolated from Svalbard: Designation Bdellovibrio svalbardensis.</title>
        <authorList>
            <person name="Mitchell R.J."/>
            <person name="Choi S.Y."/>
        </authorList>
    </citation>
    <scope>NUCLEOTIDE SEQUENCE</scope>
    <source>
        <strain evidence="3">PAP01</strain>
    </source>
</reference>
<protein>
    <recommendedName>
        <fullName evidence="2">ATP-grasp domain-containing protein</fullName>
    </recommendedName>
</protein>
<evidence type="ECO:0000313" key="3">
    <source>
        <dbReference type="EMBL" id="MDG0816283.1"/>
    </source>
</evidence>
<evidence type="ECO:0000259" key="2">
    <source>
        <dbReference type="PROSITE" id="PS50975"/>
    </source>
</evidence>
<keyword evidence="1" id="KW-0067">ATP-binding</keyword>
<dbReference type="Proteomes" id="UP001152321">
    <property type="component" value="Unassembled WGS sequence"/>
</dbReference>
<comment type="caution">
    <text evidence="3">The sequence shown here is derived from an EMBL/GenBank/DDBJ whole genome shotgun (WGS) entry which is preliminary data.</text>
</comment>
<dbReference type="InterPro" id="IPR011761">
    <property type="entry name" value="ATP-grasp"/>
</dbReference>